<gene>
    <name evidence="2" type="ORF">RC083_12855</name>
</gene>
<accession>A0ABU1BDA7</accession>
<dbReference type="EMBL" id="JAVIFY010000009">
    <property type="protein sequence ID" value="MDQ9092479.1"/>
    <property type="molecule type" value="Genomic_DNA"/>
</dbReference>
<evidence type="ECO:0000259" key="1">
    <source>
        <dbReference type="PROSITE" id="PS50801"/>
    </source>
</evidence>
<keyword evidence="3" id="KW-1185">Reference proteome</keyword>
<protein>
    <submittedName>
        <fullName evidence="2">STAS domain-containing protein</fullName>
    </submittedName>
</protein>
<dbReference type="RefSeq" id="WP_016709020.1">
    <property type="nucleotide sequence ID" value="NZ_JAVIFY010000009.1"/>
</dbReference>
<comment type="caution">
    <text evidence="2">The sequence shown here is derived from an EMBL/GenBank/DDBJ whole genome shotgun (WGS) entry which is preliminary data.</text>
</comment>
<dbReference type="InterPro" id="IPR052746">
    <property type="entry name" value="MlaB_ABC_Transporter"/>
</dbReference>
<dbReference type="PANTHER" id="PTHR35849:SF2">
    <property type="entry name" value="BLR2341 PROTEIN"/>
    <property type="match status" value="1"/>
</dbReference>
<sequence>MLKLPAELAITQVENLHQDLLQELHSNDDVCLDISEVVRADTASVQLLCALQKHLLCVHHKIIWIGQSEPLKNAINRLGLSEYLILESAD</sequence>
<dbReference type="InterPro" id="IPR036513">
    <property type="entry name" value="STAS_dom_sf"/>
</dbReference>
<evidence type="ECO:0000313" key="2">
    <source>
        <dbReference type="EMBL" id="MDQ9092479.1"/>
    </source>
</evidence>
<feature type="domain" description="STAS" evidence="1">
    <location>
        <begin position="1"/>
        <end position="90"/>
    </location>
</feature>
<dbReference type="Proteomes" id="UP001226574">
    <property type="component" value="Unassembled WGS sequence"/>
</dbReference>
<organism evidence="2 3">
    <name type="scientific">Pseudoalteromonas haloplanktis</name>
    <name type="common">Alteromonas haloplanktis</name>
    <dbReference type="NCBI Taxonomy" id="228"/>
    <lineage>
        <taxon>Bacteria</taxon>
        <taxon>Pseudomonadati</taxon>
        <taxon>Pseudomonadota</taxon>
        <taxon>Gammaproteobacteria</taxon>
        <taxon>Alteromonadales</taxon>
        <taxon>Pseudoalteromonadaceae</taxon>
        <taxon>Pseudoalteromonas</taxon>
    </lineage>
</organism>
<proteinExistence type="predicted"/>
<dbReference type="Pfam" id="PF13466">
    <property type="entry name" value="STAS_2"/>
    <property type="match status" value="1"/>
</dbReference>
<dbReference type="InterPro" id="IPR058548">
    <property type="entry name" value="MlaB-like_STAS"/>
</dbReference>
<evidence type="ECO:0000313" key="3">
    <source>
        <dbReference type="Proteomes" id="UP001226574"/>
    </source>
</evidence>
<reference evidence="2 3" key="1">
    <citation type="submission" date="2023-08" db="EMBL/GenBank/DDBJ databases">
        <title>Pseudoalteromonas haloplanktis LL1 genome.</title>
        <authorList>
            <person name="Wu S."/>
        </authorList>
    </citation>
    <scope>NUCLEOTIDE SEQUENCE [LARGE SCALE GENOMIC DNA]</scope>
    <source>
        <strain evidence="2 3">LL1</strain>
    </source>
</reference>
<dbReference type="Gene3D" id="3.30.750.24">
    <property type="entry name" value="STAS domain"/>
    <property type="match status" value="1"/>
</dbReference>
<dbReference type="PROSITE" id="PS50801">
    <property type="entry name" value="STAS"/>
    <property type="match status" value="1"/>
</dbReference>
<dbReference type="InterPro" id="IPR002645">
    <property type="entry name" value="STAS_dom"/>
</dbReference>
<dbReference type="SUPFAM" id="SSF52091">
    <property type="entry name" value="SpoIIaa-like"/>
    <property type="match status" value="1"/>
</dbReference>
<dbReference type="PANTHER" id="PTHR35849">
    <property type="entry name" value="BLR2341 PROTEIN"/>
    <property type="match status" value="1"/>
</dbReference>
<name>A0ABU1BDA7_PSEHA</name>